<comment type="caution">
    <text evidence="1">The sequence shown here is derived from an EMBL/GenBank/DDBJ whole genome shotgun (WGS) entry which is preliminary data.</text>
</comment>
<evidence type="ECO:0000313" key="1">
    <source>
        <dbReference type="EMBL" id="PNV72597.1"/>
    </source>
</evidence>
<gene>
    <name evidence="1" type="ORF">BES34_019140</name>
</gene>
<accession>A0ABX4YDS9</accession>
<protein>
    <recommendedName>
        <fullName evidence="3">Peptidase MA family protein</fullName>
    </recommendedName>
</protein>
<dbReference type="Proteomes" id="UP000094669">
    <property type="component" value="Unassembled WGS sequence"/>
</dbReference>
<organism evidence="1 2">
    <name type="scientific">Leptospira inadai serovar Lyme</name>
    <dbReference type="NCBI Taxonomy" id="293084"/>
    <lineage>
        <taxon>Bacteria</taxon>
        <taxon>Pseudomonadati</taxon>
        <taxon>Spirochaetota</taxon>
        <taxon>Spirochaetia</taxon>
        <taxon>Leptospirales</taxon>
        <taxon>Leptospiraceae</taxon>
        <taxon>Leptospira</taxon>
    </lineage>
</organism>
<name>A0ABX4YDS9_9LEPT</name>
<reference evidence="1" key="1">
    <citation type="submission" date="2018-01" db="EMBL/GenBank/DDBJ databases">
        <title>Genomic characterization of Leptospira inadai serogroup Lyme isolated from captured rat in Brazil and comparative analysis with human reference strain.</title>
        <authorList>
            <person name="Moreno L.Z."/>
            <person name="Loureiro A.P."/>
            <person name="Miraglia F."/>
            <person name="Kremer F.S."/>
            <person name="Eslabao M.R."/>
            <person name="Dellagostin O.A."/>
            <person name="Lilenbaum W."/>
            <person name="Moreno A.M."/>
        </authorList>
    </citation>
    <scope>NUCLEOTIDE SEQUENCE [LARGE SCALE GENOMIC DNA]</scope>
    <source>
        <strain evidence="1">M34/99</strain>
    </source>
</reference>
<sequence length="248" mass="29294">MSYSGFRSAILLSTLLVCSYPILTEPIRIRSEEFTYVYLPDSDSIDGISARKVLLKFSELFSEILRREVDRLNVRRPKDASIFIADTPAIFQAYSGQPRYSAGFCSQNRLTLYFQRPDRLDHRGILEKTIRHEICHLLLPVRDKIDFHWLEESYCESIYPTNTEQSGSSDLVFPERWITFQKELNRSLTKGSVKERKVAYQKARRWGTWLLKKETEKGFRELLEIEVPAEKWKKLYALFLMDWKEYSP</sequence>
<proteinExistence type="predicted"/>
<dbReference type="RefSeq" id="WP_010415924.1">
    <property type="nucleotide sequence ID" value="NZ_MCRM02000030.1"/>
</dbReference>
<evidence type="ECO:0000313" key="2">
    <source>
        <dbReference type="Proteomes" id="UP000094669"/>
    </source>
</evidence>
<dbReference type="EMBL" id="MCRM02000030">
    <property type="protein sequence ID" value="PNV72597.1"/>
    <property type="molecule type" value="Genomic_DNA"/>
</dbReference>
<evidence type="ECO:0008006" key="3">
    <source>
        <dbReference type="Google" id="ProtNLM"/>
    </source>
</evidence>
<keyword evidence="2" id="KW-1185">Reference proteome</keyword>